<feature type="compositionally biased region" description="Basic and acidic residues" evidence="1">
    <location>
        <begin position="299"/>
        <end position="353"/>
    </location>
</feature>
<reference evidence="2" key="1">
    <citation type="journal article" date="2020" name="ISME J.">
        <title>Gammaproteobacteria mediating utilization of methyl-, sulfur- and petroleum organic compounds in deep ocean hydrothermal plumes.</title>
        <authorList>
            <person name="Zhou Z."/>
            <person name="Liu Y."/>
            <person name="Pan J."/>
            <person name="Cron B.R."/>
            <person name="Toner B.M."/>
            <person name="Anantharaman K."/>
            <person name="Breier J.A."/>
            <person name="Dick G.J."/>
            <person name="Li M."/>
        </authorList>
    </citation>
    <scope>NUCLEOTIDE SEQUENCE</scope>
    <source>
        <strain evidence="2">SZUA-1534</strain>
    </source>
</reference>
<feature type="region of interest" description="Disordered" evidence="1">
    <location>
        <begin position="293"/>
        <end position="353"/>
    </location>
</feature>
<proteinExistence type="predicted"/>
<evidence type="ECO:0000256" key="1">
    <source>
        <dbReference type="SAM" id="MobiDB-lite"/>
    </source>
</evidence>
<dbReference type="Proteomes" id="UP000623215">
    <property type="component" value="Unassembled WGS sequence"/>
</dbReference>
<evidence type="ECO:0000313" key="3">
    <source>
        <dbReference type="Proteomes" id="UP000623215"/>
    </source>
</evidence>
<dbReference type="AlphaFoldDB" id="A0A833ECZ3"/>
<accession>A0A833ECZ3</accession>
<organism evidence="2 3">
    <name type="scientific">Methanothermococcus okinawensis</name>
    <dbReference type="NCBI Taxonomy" id="155863"/>
    <lineage>
        <taxon>Archaea</taxon>
        <taxon>Methanobacteriati</taxon>
        <taxon>Methanobacteriota</taxon>
        <taxon>Methanomada group</taxon>
        <taxon>Methanococci</taxon>
        <taxon>Methanococcales</taxon>
        <taxon>Methanococcaceae</taxon>
        <taxon>Methanothermococcus</taxon>
    </lineage>
</organism>
<feature type="non-terminal residue" evidence="2">
    <location>
        <position position="353"/>
    </location>
</feature>
<gene>
    <name evidence="2" type="ORF">EYH55_01235</name>
</gene>
<evidence type="ECO:0000313" key="2">
    <source>
        <dbReference type="EMBL" id="HIQ32092.1"/>
    </source>
</evidence>
<protein>
    <submittedName>
        <fullName evidence="2">Uncharacterized protein</fullName>
    </submittedName>
</protein>
<name>A0A833ECZ3_9EURY</name>
<sequence length="353" mass="40911">MRTVVFITLLLLFLNTTVAQIYRYDDVVFYPDGSQHVNLSKLYVANLMEMLKGEVLEAYVIYKDQRFFIFQFKRSITFDLPIETVNLSVKISATKVNRDTWKITYTVINNYDRAVPVNISFPPGYTLKNISTVISGHSHVSIDLYKNSPSNTLYFEDSYISYRIPSKVEIIYTPSIPFSIEKSNRIVNNSILWIANYSIYNTIDVPLKANIYLWAEIGNKSVNLGNISNITLPPHSTYSVVRSIYSEEVPVFYLHVYVWNRTEEEMLILPILRVNDSYIIGVARVKGKLFQYTPPTLPEDGRKRPKEEEKPPENRGRPEEDKEEVEKPPGETKEEEKPIEKPTEGEERGKERE</sequence>
<comment type="caution">
    <text evidence="2">The sequence shown here is derived from an EMBL/GenBank/DDBJ whole genome shotgun (WGS) entry which is preliminary data.</text>
</comment>
<dbReference type="EMBL" id="DQVW01000015">
    <property type="protein sequence ID" value="HIQ32092.1"/>
    <property type="molecule type" value="Genomic_DNA"/>
</dbReference>